<keyword evidence="1" id="KW-0812">Transmembrane</keyword>
<keyword evidence="1" id="KW-0472">Membrane</keyword>
<dbReference type="Proteomes" id="UP000281050">
    <property type="component" value="Segment"/>
</dbReference>
<evidence type="ECO:0000313" key="3">
    <source>
        <dbReference type="Proteomes" id="UP000281050"/>
    </source>
</evidence>
<proteinExistence type="predicted"/>
<name>A0A2I7RXC5_9VIRU</name>
<evidence type="ECO:0000256" key="1">
    <source>
        <dbReference type="SAM" id="Phobius"/>
    </source>
</evidence>
<dbReference type="EMBL" id="MG592616">
    <property type="protein sequence ID" value="AUR98318.1"/>
    <property type="molecule type" value="Genomic_DNA"/>
</dbReference>
<gene>
    <name evidence="2" type="ORF">NVP1249B_02</name>
</gene>
<organism evidence="2 3">
    <name type="scientific">Vibrio phage 1.249.B._10N.261.55.B9</name>
    <dbReference type="NCBI Taxonomy" id="1881269"/>
    <lineage>
        <taxon>Viruses</taxon>
        <taxon>Varidnaviria</taxon>
        <taxon>Abadenavirae</taxon>
        <taxon>Produgelaviricota</taxon>
        <taxon>Belvinaviricetes</taxon>
        <taxon>Vinavirales</taxon>
        <taxon>Autolykiviridae</taxon>
    </lineage>
</organism>
<feature type="transmembrane region" description="Helical" evidence="1">
    <location>
        <begin position="7"/>
        <end position="27"/>
    </location>
</feature>
<protein>
    <submittedName>
        <fullName evidence="2">TMhelix containing protein</fullName>
    </submittedName>
</protein>
<reference evidence="2 3" key="1">
    <citation type="submission" date="2017-11" db="EMBL/GenBank/DDBJ databases">
        <title>A major lineage of nontailed dsDNA viruses as unrecognized killers of marine bacteria.</title>
        <authorList>
            <person name="Kauffman K.M."/>
            <person name="Hussain F.A."/>
            <person name="Yang J."/>
            <person name="Arevalo P."/>
            <person name="Brown J.M."/>
            <person name="Chang W.K."/>
            <person name="VanInsberghe D."/>
            <person name="Elsherbini J."/>
            <person name="Cutler M.B."/>
            <person name="Kelly L."/>
            <person name="Polz M.F."/>
        </authorList>
    </citation>
    <scope>NUCLEOTIDE SEQUENCE [LARGE SCALE GENOMIC DNA]</scope>
</reference>
<keyword evidence="1" id="KW-1133">Transmembrane helix</keyword>
<sequence length="30" mass="3435">MTYKAKVWGVCVLGCVGFWACVIWLMWGNL</sequence>
<evidence type="ECO:0000313" key="2">
    <source>
        <dbReference type="EMBL" id="AUR98318.1"/>
    </source>
</evidence>
<accession>A0A2I7RXC5</accession>